<dbReference type="EMBL" id="JBHRTQ010000004">
    <property type="protein sequence ID" value="MFC3173505.1"/>
    <property type="molecule type" value="Genomic_DNA"/>
</dbReference>
<feature type="domain" description="Polysaccharide export protein N-terminal" evidence="2">
    <location>
        <begin position="50"/>
        <end position="121"/>
    </location>
</feature>
<dbReference type="Pfam" id="PF02563">
    <property type="entry name" value="Poly_export"/>
    <property type="match status" value="1"/>
</dbReference>
<accession>A0ABV7ILH3</accession>
<dbReference type="Pfam" id="PF10531">
    <property type="entry name" value="SLBB"/>
    <property type="match status" value="1"/>
</dbReference>
<proteinExistence type="predicted"/>
<evidence type="ECO:0000259" key="3">
    <source>
        <dbReference type="Pfam" id="PF10531"/>
    </source>
</evidence>
<evidence type="ECO:0000256" key="1">
    <source>
        <dbReference type="ARBA" id="ARBA00022729"/>
    </source>
</evidence>
<evidence type="ECO:0000313" key="5">
    <source>
        <dbReference type="Proteomes" id="UP001595604"/>
    </source>
</evidence>
<protein>
    <submittedName>
        <fullName evidence="4">Polysaccharide biosynthesis/export family protein</fullName>
    </submittedName>
</protein>
<reference evidence="5" key="1">
    <citation type="journal article" date="2019" name="Int. J. Syst. Evol. Microbiol.">
        <title>The Global Catalogue of Microorganisms (GCM) 10K type strain sequencing project: providing services to taxonomists for standard genome sequencing and annotation.</title>
        <authorList>
            <consortium name="The Broad Institute Genomics Platform"/>
            <consortium name="The Broad Institute Genome Sequencing Center for Infectious Disease"/>
            <person name="Wu L."/>
            <person name="Ma J."/>
        </authorList>
    </citation>
    <scope>NUCLEOTIDE SEQUENCE [LARGE SCALE GENOMIC DNA]</scope>
    <source>
        <strain evidence="5">KCTC 42984</strain>
    </source>
</reference>
<dbReference type="PANTHER" id="PTHR33619:SF3">
    <property type="entry name" value="POLYSACCHARIDE EXPORT PROTEIN GFCE-RELATED"/>
    <property type="match status" value="1"/>
</dbReference>
<dbReference type="RefSeq" id="WP_379508887.1">
    <property type="nucleotide sequence ID" value="NZ_JBHRTQ010000004.1"/>
</dbReference>
<dbReference type="Proteomes" id="UP001595604">
    <property type="component" value="Unassembled WGS sequence"/>
</dbReference>
<dbReference type="Gene3D" id="3.10.560.10">
    <property type="entry name" value="Outer membrane lipoprotein wza domain like"/>
    <property type="match status" value="1"/>
</dbReference>
<organism evidence="4 5">
    <name type="scientific">Novosphingobium bradum</name>
    <dbReference type="NCBI Taxonomy" id="1737444"/>
    <lineage>
        <taxon>Bacteria</taxon>
        <taxon>Pseudomonadati</taxon>
        <taxon>Pseudomonadota</taxon>
        <taxon>Alphaproteobacteria</taxon>
        <taxon>Sphingomonadales</taxon>
        <taxon>Sphingomonadaceae</taxon>
        <taxon>Novosphingobium</taxon>
    </lineage>
</organism>
<dbReference type="PANTHER" id="PTHR33619">
    <property type="entry name" value="POLYSACCHARIDE EXPORT PROTEIN GFCE-RELATED"/>
    <property type="match status" value="1"/>
</dbReference>
<dbReference type="Gene3D" id="3.30.1950.10">
    <property type="entry name" value="wza like domain"/>
    <property type="match status" value="1"/>
</dbReference>
<sequence length="200" mass="21632">MLRHFAPKPALLARLAAPLLAVPLLVPAFVAISGCAPSALAERPPVGTFAYRIGPGDRLRIATYGEDRLTGEFTVTAQGAVAFPLLGEVAAGGQTVPEFTALLQRRLASEYMRNPQVSVEMVNFRPVYILGEVSRPGEFPYGERLSIYALVAKAGGFTYRANQGYALIRSENETVERPVRLSSATAVQPGDTIRIPERTF</sequence>
<keyword evidence="5" id="KW-1185">Reference proteome</keyword>
<evidence type="ECO:0000259" key="2">
    <source>
        <dbReference type="Pfam" id="PF02563"/>
    </source>
</evidence>
<dbReference type="InterPro" id="IPR049712">
    <property type="entry name" value="Poly_export"/>
</dbReference>
<feature type="domain" description="Soluble ligand binding" evidence="3">
    <location>
        <begin position="127"/>
        <end position="163"/>
    </location>
</feature>
<dbReference type="InterPro" id="IPR019554">
    <property type="entry name" value="Soluble_ligand-bd"/>
</dbReference>
<gene>
    <name evidence="4" type="ORF">ACFOD9_04495</name>
</gene>
<dbReference type="InterPro" id="IPR003715">
    <property type="entry name" value="Poly_export_N"/>
</dbReference>
<dbReference type="PROSITE" id="PS51257">
    <property type="entry name" value="PROKAR_LIPOPROTEIN"/>
    <property type="match status" value="1"/>
</dbReference>
<comment type="caution">
    <text evidence="4">The sequence shown here is derived from an EMBL/GenBank/DDBJ whole genome shotgun (WGS) entry which is preliminary data.</text>
</comment>
<evidence type="ECO:0000313" key="4">
    <source>
        <dbReference type="EMBL" id="MFC3173505.1"/>
    </source>
</evidence>
<keyword evidence="1" id="KW-0732">Signal</keyword>
<name>A0ABV7ILH3_9SPHN</name>